<dbReference type="Proteomes" id="UP000776651">
    <property type="component" value="Unassembled WGS sequence"/>
</dbReference>
<keyword evidence="1" id="KW-0732">Signal</keyword>
<dbReference type="InterPro" id="IPR039567">
    <property type="entry name" value="Gly-zipper"/>
</dbReference>
<evidence type="ECO:0000256" key="1">
    <source>
        <dbReference type="SAM" id="SignalP"/>
    </source>
</evidence>
<evidence type="ECO:0000313" key="3">
    <source>
        <dbReference type="EMBL" id="MBX7489209.1"/>
    </source>
</evidence>
<dbReference type="PROSITE" id="PS51257">
    <property type="entry name" value="PROKAR_LIPOPROTEIN"/>
    <property type="match status" value="1"/>
</dbReference>
<evidence type="ECO:0000259" key="2">
    <source>
        <dbReference type="Pfam" id="PF13488"/>
    </source>
</evidence>
<reference evidence="3 4" key="1">
    <citation type="submission" date="2021-08" db="EMBL/GenBank/DDBJ databases">
        <title>Comparative Genomics Analysis of the Genus Qipengyuania Reveals Extensive Genetic Diversity and Metabolic Versatility, Including the Description of Fifteen Novel Species.</title>
        <authorList>
            <person name="Liu Y."/>
        </authorList>
    </citation>
    <scope>NUCLEOTIDE SEQUENCE [LARGE SCALE GENOMIC DNA]</scope>
    <source>
        <strain evidence="3 4">GH25</strain>
    </source>
</reference>
<evidence type="ECO:0000313" key="4">
    <source>
        <dbReference type="Proteomes" id="UP000776651"/>
    </source>
</evidence>
<dbReference type="EMBL" id="JAIGNQ010000003">
    <property type="protein sequence ID" value="MBX7489209.1"/>
    <property type="molecule type" value="Genomic_DNA"/>
</dbReference>
<keyword evidence="4" id="KW-1185">Reference proteome</keyword>
<feature type="signal peptide" evidence="1">
    <location>
        <begin position="1"/>
        <end position="22"/>
    </location>
</feature>
<organism evidence="3 4">
    <name type="scientific">Qipengyuania pacifica</name>
    <dbReference type="NCBI Taxonomy" id="2860199"/>
    <lineage>
        <taxon>Bacteria</taxon>
        <taxon>Pseudomonadati</taxon>
        <taxon>Pseudomonadota</taxon>
        <taxon>Alphaproteobacteria</taxon>
        <taxon>Sphingomonadales</taxon>
        <taxon>Erythrobacteraceae</taxon>
        <taxon>Qipengyuania</taxon>
    </lineage>
</organism>
<sequence length="96" mass="9735">MNAKLFLAPALAVSTLGLGACAQNYGVEGAGLGAAAGAGLGAILGDDITTYALAGAAIGGVVGYATDKNDECDGYYGDGRYVDDDCRNADRYARYW</sequence>
<name>A0ABS7JGR2_9SPHN</name>
<protein>
    <recommendedName>
        <fullName evidence="2">Glycine zipper domain-containing protein</fullName>
    </recommendedName>
</protein>
<dbReference type="RefSeq" id="WP_221598408.1">
    <property type="nucleotide sequence ID" value="NZ_JAIGNQ010000003.1"/>
</dbReference>
<feature type="domain" description="Glycine zipper" evidence="2">
    <location>
        <begin position="29"/>
        <end position="65"/>
    </location>
</feature>
<comment type="caution">
    <text evidence="3">The sequence shown here is derived from an EMBL/GenBank/DDBJ whole genome shotgun (WGS) entry which is preliminary data.</text>
</comment>
<accession>A0ABS7JGR2</accession>
<proteinExistence type="predicted"/>
<gene>
    <name evidence="3" type="ORF">K3177_11850</name>
</gene>
<feature type="chain" id="PRO_5046386824" description="Glycine zipper domain-containing protein" evidence="1">
    <location>
        <begin position="23"/>
        <end position="96"/>
    </location>
</feature>
<dbReference type="Pfam" id="PF13488">
    <property type="entry name" value="Gly-zipper_Omp"/>
    <property type="match status" value="1"/>
</dbReference>